<dbReference type="InterPro" id="IPR006113">
    <property type="entry name" value="6PGDH_Gnd/GntZ"/>
</dbReference>
<feature type="binding site" description="in other chain" evidence="9">
    <location>
        <begin position="125"/>
        <end position="127"/>
    </location>
    <ligand>
        <name>substrate</name>
        <note>ligand shared between dimeric partners</note>
    </ligand>
</feature>
<evidence type="ECO:0000313" key="13">
    <source>
        <dbReference type="Proteomes" id="UP000070539"/>
    </source>
</evidence>
<dbReference type="Gene3D" id="1.10.1040.10">
    <property type="entry name" value="N-(1-d-carboxylethyl)-l-norvaline Dehydrogenase, domain 2"/>
    <property type="match status" value="1"/>
</dbReference>
<dbReference type="InterPro" id="IPR006114">
    <property type="entry name" value="6PGDH_C"/>
</dbReference>
<evidence type="ECO:0000256" key="5">
    <source>
        <dbReference type="ARBA" id="ARBA00023064"/>
    </source>
</evidence>
<feature type="domain" description="6-phosphogluconate dehydrogenase C-terminal" evidence="11">
    <location>
        <begin position="175"/>
        <end position="458"/>
    </location>
</feature>
<dbReference type="InterPro" id="IPR006115">
    <property type="entry name" value="6PGDH_NADP-bd"/>
</dbReference>
<dbReference type="AlphaFoldDB" id="A0A136WE26"/>
<dbReference type="UniPathway" id="UPA00115">
    <property type="reaction ID" value="UER00410"/>
</dbReference>
<keyword evidence="3 7" id="KW-0521">NADP</keyword>
<dbReference type="Pfam" id="PF00393">
    <property type="entry name" value="6PGD"/>
    <property type="match status" value="1"/>
</dbReference>
<dbReference type="InterPro" id="IPR013328">
    <property type="entry name" value="6PGD_dom2"/>
</dbReference>
<dbReference type="GO" id="GO:0019521">
    <property type="term" value="P:D-gluconate metabolic process"/>
    <property type="evidence" value="ECO:0007669"/>
    <property type="project" value="UniProtKB-KW"/>
</dbReference>
<evidence type="ECO:0000256" key="7">
    <source>
        <dbReference type="PIRNR" id="PIRNR000109"/>
    </source>
</evidence>
<dbReference type="SUPFAM" id="SSF51735">
    <property type="entry name" value="NAD(P)-binding Rossmann-fold domains"/>
    <property type="match status" value="1"/>
</dbReference>
<gene>
    <name evidence="12" type="primary">gnd</name>
    <name evidence="12" type="ORF">CLNEO_17880</name>
</gene>
<dbReference type="PRINTS" id="PR00076">
    <property type="entry name" value="6PGDHDRGNASE"/>
</dbReference>
<comment type="caution">
    <text evidence="12">The sequence shown here is derived from an EMBL/GenBank/DDBJ whole genome shotgun (WGS) entry which is preliminary data.</text>
</comment>
<dbReference type="GO" id="GO:0050661">
    <property type="term" value="F:NADP binding"/>
    <property type="evidence" value="ECO:0007669"/>
    <property type="project" value="InterPro"/>
</dbReference>
<dbReference type="SMART" id="SM01350">
    <property type="entry name" value="6PGD"/>
    <property type="match status" value="1"/>
</dbReference>
<keyword evidence="5 10" id="KW-0311">Gluconate utilization</keyword>
<dbReference type="OrthoDB" id="9804542at2"/>
<reference evidence="12 13" key="1">
    <citation type="submission" date="2016-01" db="EMBL/GenBank/DDBJ databases">
        <title>Genome sequence of Clostridium neopropionicum X4, DSM-3847.</title>
        <authorList>
            <person name="Poehlein A."/>
            <person name="Beck M.H."/>
            <person name="Bengelsdorf F.R."/>
            <person name="Daniel R."/>
            <person name="Duerre P."/>
        </authorList>
    </citation>
    <scope>NUCLEOTIDE SEQUENCE [LARGE SCALE GENOMIC DNA]</scope>
    <source>
        <strain evidence="12 13">DSM-3847</strain>
    </source>
</reference>
<dbReference type="InterPro" id="IPR006183">
    <property type="entry name" value="Pgluconate_DH"/>
</dbReference>
<dbReference type="PIRSF" id="PIRSF000109">
    <property type="entry name" value="6PGD"/>
    <property type="match status" value="1"/>
</dbReference>
<feature type="binding site" description="in other chain" evidence="9">
    <location>
        <begin position="182"/>
        <end position="183"/>
    </location>
    <ligand>
        <name>substrate</name>
        <note>ligand shared between dimeric partners</note>
    </ligand>
</feature>
<dbReference type="Gene3D" id="1.20.5.320">
    <property type="entry name" value="6-Phosphogluconate Dehydrogenase, domain 3"/>
    <property type="match status" value="1"/>
</dbReference>
<feature type="binding site" description="in other chain" evidence="9">
    <location>
        <position position="283"/>
    </location>
    <ligand>
        <name>substrate</name>
        <note>ligand shared between dimeric partners</note>
    </ligand>
</feature>
<evidence type="ECO:0000313" key="12">
    <source>
        <dbReference type="EMBL" id="KXL52766.1"/>
    </source>
</evidence>
<organism evidence="12 13">
    <name type="scientific">Anaerotignum neopropionicum</name>
    <dbReference type="NCBI Taxonomy" id="36847"/>
    <lineage>
        <taxon>Bacteria</taxon>
        <taxon>Bacillati</taxon>
        <taxon>Bacillota</taxon>
        <taxon>Clostridia</taxon>
        <taxon>Lachnospirales</taxon>
        <taxon>Anaerotignaceae</taxon>
        <taxon>Anaerotignum</taxon>
    </lineage>
</organism>
<evidence type="ECO:0000256" key="9">
    <source>
        <dbReference type="PIRSR" id="PIRSR000109-2"/>
    </source>
</evidence>
<protein>
    <recommendedName>
        <fullName evidence="7 10">6-phosphogluconate dehydrogenase, decarboxylating</fullName>
        <ecNumber evidence="7 10">1.1.1.44</ecNumber>
    </recommendedName>
</protein>
<keyword evidence="13" id="KW-1185">Reference proteome</keyword>
<evidence type="ECO:0000256" key="1">
    <source>
        <dbReference type="ARBA" id="ARBA00008419"/>
    </source>
</evidence>
<comment type="pathway">
    <text evidence="7 10">Carbohydrate degradation; pentose phosphate pathway; D-ribulose 5-phosphate from D-glucose 6-phosphate (oxidative stage): step 3/3.</text>
</comment>
<dbReference type="PANTHER" id="PTHR11811">
    <property type="entry name" value="6-PHOSPHOGLUCONATE DEHYDROGENASE"/>
    <property type="match status" value="1"/>
</dbReference>
<dbReference type="NCBIfam" id="TIGR00873">
    <property type="entry name" value="gnd"/>
    <property type="match status" value="1"/>
</dbReference>
<feature type="active site" description="Proton acceptor" evidence="8">
    <location>
        <position position="179"/>
    </location>
</feature>
<dbReference type="NCBIfam" id="NF006765">
    <property type="entry name" value="PRK09287.1"/>
    <property type="match status" value="1"/>
</dbReference>
<dbReference type="RefSeq" id="WP_066087696.1">
    <property type="nucleotide sequence ID" value="NZ_LRVM01000005.1"/>
</dbReference>
<name>A0A136WE26_9FIRM</name>
<accession>A0A136WE26</accession>
<dbReference type="InterPro" id="IPR036291">
    <property type="entry name" value="NAD(P)-bd_dom_sf"/>
</dbReference>
<evidence type="ECO:0000256" key="2">
    <source>
        <dbReference type="ARBA" id="ARBA00011738"/>
    </source>
</evidence>
<evidence type="ECO:0000256" key="6">
    <source>
        <dbReference type="ARBA" id="ARBA00023126"/>
    </source>
</evidence>
<sequence>MKEFEIAVYGLGVMGSSLGKNLISKGFRTALFGKSEEERQKFQAQGEFAVFSTEEEMVNSLKRPRVLFMMVTSGDVVDRVIESLLPLLDEGDILIDGGNSHFKDTQRRYHALLEKGIEFLGVGVSGGEKGALTGPSMMVGGSEKAWVSCGHILEKMAARIGNEYCCSYLGKEGAGHYVKMVHNGIEYAMIQIIADFYSVMKEGLTLSHQEIMEMFTRWKHTELNSYLVDITAGVLAIKDTDGTPLVEKILDVAQQKGTGSWTLEEAVARGVYVPTISEAVFARYFSKDTQLRKEGSRVLHATTKPITLDNYEEKLKDALYLAMIVSYAQGIALIQKASEDYGWEIDLPLAVSLWREGCIIRSELLQHITKALKESEKNILLSQSFGDLGKREQALRQISAKAIEAGIPVPTLLSVVSYYDSCRTEKMNVNLVQALRDCFGAHTYERTDREGSFHTVWMEGEE</sequence>
<feature type="binding site" description="in other chain" evidence="9">
    <location>
        <position position="187"/>
    </location>
    <ligand>
        <name>substrate</name>
        <note>ligand shared between dimeric partners</note>
    </ligand>
</feature>
<evidence type="ECO:0000256" key="3">
    <source>
        <dbReference type="ARBA" id="ARBA00022857"/>
    </source>
</evidence>
<dbReference type="Gene3D" id="3.40.50.720">
    <property type="entry name" value="NAD(P)-binding Rossmann-like Domain"/>
    <property type="match status" value="1"/>
</dbReference>
<comment type="function">
    <text evidence="7">Catalyzes the oxidative decarboxylation of 6-phosphogluconate to ribulose 5-phosphate and CO(2), with concomitant reduction of NADP to NADPH.</text>
</comment>
<dbReference type="EC" id="1.1.1.44" evidence="7 10"/>
<dbReference type="GO" id="GO:0004616">
    <property type="term" value="F:phosphogluconate dehydrogenase (decarboxylating) activity"/>
    <property type="evidence" value="ECO:0007669"/>
    <property type="project" value="UniProtKB-EC"/>
</dbReference>
<dbReference type="Proteomes" id="UP000070539">
    <property type="component" value="Unassembled WGS sequence"/>
</dbReference>
<keyword evidence="6 7" id="KW-0570">Pentose shunt</keyword>
<dbReference type="EMBL" id="LRVM01000005">
    <property type="protein sequence ID" value="KXL52766.1"/>
    <property type="molecule type" value="Genomic_DNA"/>
</dbReference>
<evidence type="ECO:0000259" key="11">
    <source>
        <dbReference type="SMART" id="SM01350"/>
    </source>
</evidence>
<feature type="binding site" evidence="9">
    <location>
        <position position="436"/>
    </location>
    <ligand>
        <name>substrate</name>
        <note>ligand shared between dimeric partners</note>
    </ligand>
</feature>
<dbReference type="STRING" id="36847.CLNEO_17880"/>
<feature type="binding site" description="in other chain" evidence="9">
    <location>
        <position position="99"/>
    </location>
    <ligand>
        <name>substrate</name>
        <note>ligand shared between dimeric partners</note>
    </ligand>
</feature>
<comment type="subunit">
    <text evidence="2 7">Homodimer.</text>
</comment>
<feature type="binding site" evidence="9">
    <location>
        <position position="442"/>
    </location>
    <ligand>
        <name>substrate</name>
        <note>ligand shared between dimeric partners</note>
    </ligand>
</feature>
<evidence type="ECO:0000256" key="10">
    <source>
        <dbReference type="RuleBase" id="RU000485"/>
    </source>
</evidence>
<comment type="catalytic activity">
    <reaction evidence="7 10">
        <text>6-phospho-D-gluconate + NADP(+) = D-ribulose 5-phosphate + CO2 + NADPH</text>
        <dbReference type="Rhea" id="RHEA:10116"/>
        <dbReference type="ChEBI" id="CHEBI:16526"/>
        <dbReference type="ChEBI" id="CHEBI:57783"/>
        <dbReference type="ChEBI" id="CHEBI:58121"/>
        <dbReference type="ChEBI" id="CHEBI:58349"/>
        <dbReference type="ChEBI" id="CHEBI:58759"/>
        <dbReference type="EC" id="1.1.1.44"/>
    </reaction>
</comment>
<feature type="active site" description="Proton donor" evidence="8">
    <location>
        <position position="186"/>
    </location>
</feature>
<dbReference type="FunFam" id="1.10.1040.10:FF:000032">
    <property type="entry name" value="6-phosphogluconate dehydrogenase, decarboxylating"/>
    <property type="match status" value="1"/>
</dbReference>
<dbReference type="GO" id="GO:0006098">
    <property type="term" value="P:pentose-phosphate shunt"/>
    <property type="evidence" value="ECO:0007669"/>
    <property type="project" value="UniProtKB-UniPathway"/>
</dbReference>
<proteinExistence type="inferred from homology"/>
<comment type="similarity">
    <text evidence="1 7 10">Belongs to the 6-phosphogluconate dehydrogenase family.</text>
</comment>
<dbReference type="SUPFAM" id="SSF48179">
    <property type="entry name" value="6-phosphogluconate dehydrogenase C-terminal domain-like"/>
    <property type="match status" value="1"/>
</dbReference>
<evidence type="ECO:0000256" key="4">
    <source>
        <dbReference type="ARBA" id="ARBA00023002"/>
    </source>
</evidence>
<dbReference type="PATRIC" id="fig|36847.3.peg.2102"/>
<evidence type="ECO:0000256" key="8">
    <source>
        <dbReference type="PIRSR" id="PIRSR000109-1"/>
    </source>
</evidence>
<keyword evidence="4 7" id="KW-0560">Oxidoreductase</keyword>
<feature type="binding site" description="in other chain" evidence="9">
    <location>
        <position position="256"/>
    </location>
    <ligand>
        <name>substrate</name>
        <note>ligand shared between dimeric partners</note>
    </ligand>
</feature>
<dbReference type="Pfam" id="PF03446">
    <property type="entry name" value="NAD_binding_2"/>
    <property type="match status" value="1"/>
</dbReference>
<dbReference type="InterPro" id="IPR008927">
    <property type="entry name" value="6-PGluconate_DH-like_C_sf"/>
</dbReference>